<feature type="compositionally biased region" description="Basic and acidic residues" evidence="1">
    <location>
        <begin position="2051"/>
        <end position="2062"/>
    </location>
</feature>
<feature type="region of interest" description="Disordered" evidence="1">
    <location>
        <begin position="1409"/>
        <end position="1838"/>
    </location>
</feature>
<protein>
    <submittedName>
        <fullName evidence="2">Uncharacterized protein</fullName>
    </submittedName>
</protein>
<feature type="compositionally biased region" description="Polar residues" evidence="1">
    <location>
        <begin position="1075"/>
        <end position="1086"/>
    </location>
</feature>
<feature type="compositionally biased region" description="Pro residues" evidence="1">
    <location>
        <begin position="1497"/>
        <end position="1508"/>
    </location>
</feature>
<feature type="region of interest" description="Disordered" evidence="1">
    <location>
        <begin position="26"/>
        <end position="45"/>
    </location>
</feature>
<feature type="compositionally biased region" description="Basic and acidic residues" evidence="1">
    <location>
        <begin position="681"/>
        <end position="690"/>
    </location>
</feature>
<feature type="compositionally biased region" description="Acidic residues" evidence="1">
    <location>
        <begin position="2571"/>
        <end position="2584"/>
    </location>
</feature>
<feature type="compositionally biased region" description="Polar residues" evidence="1">
    <location>
        <begin position="2093"/>
        <end position="2102"/>
    </location>
</feature>
<accession>A0A4V6QFJ3</accession>
<feature type="compositionally biased region" description="Basic and acidic residues" evidence="1">
    <location>
        <begin position="219"/>
        <end position="234"/>
    </location>
</feature>
<feature type="compositionally biased region" description="Polar residues" evidence="1">
    <location>
        <begin position="2319"/>
        <end position="2331"/>
    </location>
</feature>
<keyword evidence="3" id="KW-1185">Reference proteome</keyword>
<feature type="compositionally biased region" description="Polar residues" evidence="1">
    <location>
        <begin position="2141"/>
        <end position="2150"/>
    </location>
</feature>
<feature type="region of interest" description="Disordered" evidence="1">
    <location>
        <begin position="75"/>
        <end position="95"/>
    </location>
</feature>
<feature type="compositionally biased region" description="Acidic residues" evidence="1">
    <location>
        <begin position="2285"/>
        <end position="2298"/>
    </location>
</feature>
<feature type="compositionally biased region" description="Acidic residues" evidence="1">
    <location>
        <begin position="1164"/>
        <end position="1179"/>
    </location>
</feature>
<feature type="compositionally biased region" description="Low complexity" evidence="1">
    <location>
        <begin position="763"/>
        <end position="773"/>
    </location>
</feature>
<feature type="compositionally biased region" description="Basic and acidic residues" evidence="1">
    <location>
        <begin position="2171"/>
        <end position="2188"/>
    </location>
</feature>
<feature type="compositionally biased region" description="Low complexity" evidence="1">
    <location>
        <begin position="315"/>
        <end position="334"/>
    </location>
</feature>
<feature type="region of interest" description="Disordered" evidence="1">
    <location>
        <begin position="159"/>
        <end position="458"/>
    </location>
</feature>
<evidence type="ECO:0000313" key="2">
    <source>
        <dbReference type="EMBL" id="TEA11065.1"/>
    </source>
</evidence>
<feature type="compositionally biased region" description="Acidic residues" evidence="1">
    <location>
        <begin position="509"/>
        <end position="531"/>
    </location>
</feature>
<dbReference type="EMBL" id="QAPF01000377">
    <property type="protein sequence ID" value="TEA11065.1"/>
    <property type="molecule type" value="Genomic_DNA"/>
</dbReference>
<feature type="compositionally biased region" description="Polar residues" evidence="1">
    <location>
        <begin position="2253"/>
        <end position="2267"/>
    </location>
</feature>
<feature type="compositionally biased region" description="Polar residues" evidence="1">
    <location>
        <begin position="2189"/>
        <end position="2207"/>
    </location>
</feature>
<feature type="compositionally biased region" description="Basic and acidic residues" evidence="1">
    <location>
        <begin position="698"/>
        <end position="707"/>
    </location>
</feature>
<feature type="compositionally biased region" description="Acidic residues" evidence="1">
    <location>
        <begin position="1813"/>
        <end position="1826"/>
    </location>
</feature>
<feature type="compositionally biased region" description="Polar residues" evidence="1">
    <location>
        <begin position="1315"/>
        <end position="1334"/>
    </location>
</feature>
<feature type="compositionally biased region" description="Polar residues" evidence="1">
    <location>
        <begin position="1954"/>
        <end position="1971"/>
    </location>
</feature>
<organism evidence="2 3">
    <name type="scientific">Colletotrichum sidae</name>
    <dbReference type="NCBI Taxonomy" id="1347389"/>
    <lineage>
        <taxon>Eukaryota</taxon>
        <taxon>Fungi</taxon>
        <taxon>Dikarya</taxon>
        <taxon>Ascomycota</taxon>
        <taxon>Pezizomycotina</taxon>
        <taxon>Sordariomycetes</taxon>
        <taxon>Hypocreomycetidae</taxon>
        <taxon>Glomerellales</taxon>
        <taxon>Glomerellaceae</taxon>
        <taxon>Colletotrichum</taxon>
        <taxon>Colletotrichum orbiculare species complex</taxon>
    </lineage>
</organism>
<feature type="region of interest" description="Disordered" evidence="1">
    <location>
        <begin position="2446"/>
        <end position="2596"/>
    </location>
</feature>
<feature type="compositionally biased region" description="Basic and acidic residues" evidence="1">
    <location>
        <begin position="414"/>
        <end position="431"/>
    </location>
</feature>
<feature type="compositionally biased region" description="Basic and acidic residues" evidence="1">
    <location>
        <begin position="647"/>
        <end position="669"/>
    </location>
</feature>
<feature type="compositionally biased region" description="Basic and acidic residues" evidence="1">
    <location>
        <begin position="374"/>
        <end position="383"/>
    </location>
</feature>
<reference evidence="2 3" key="1">
    <citation type="submission" date="2018-11" db="EMBL/GenBank/DDBJ databases">
        <title>Genome sequence and assembly of Colletotrichum sidae.</title>
        <authorList>
            <person name="Gan P."/>
            <person name="Shirasu K."/>
        </authorList>
    </citation>
    <scope>NUCLEOTIDE SEQUENCE [LARGE SCALE GENOMIC DNA]</scope>
    <source>
        <strain evidence="2 3">CBS 518.97</strain>
    </source>
</reference>
<comment type="caution">
    <text evidence="2">The sequence shown here is derived from an EMBL/GenBank/DDBJ whole genome shotgun (WGS) entry which is preliminary data.</text>
</comment>
<feature type="compositionally biased region" description="Polar residues" evidence="1">
    <location>
        <begin position="1783"/>
        <end position="1793"/>
    </location>
</feature>
<feature type="compositionally biased region" description="Basic and acidic residues" evidence="1">
    <location>
        <begin position="917"/>
        <end position="930"/>
    </location>
</feature>
<feature type="compositionally biased region" description="Polar residues" evidence="1">
    <location>
        <begin position="1724"/>
        <end position="1740"/>
    </location>
</feature>
<feature type="region of interest" description="Disordered" evidence="1">
    <location>
        <begin position="496"/>
        <end position="773"/>
    </location>
</feature>
<feature type="compositionally biased region" description="Low complexity" evidence="1">
    <location>
        <begin position="237"/>
        <end position="248"/>
    </location>
</feature>
<feature type="compositionally biased region" description="Acidic residues" evidence="1">
    <location>
        <begin position="1430"/>
        <end position="1440"/>
    </location>
</feature>
<feature type="compositionally biased region" description="Polar residues" evidence="1">
    <location>
        <begin position="1234"/>
        <end position="1279"/>
    </location>
</feature>
<feature type="compositionally biased region" description="Polar residues" evidence="1">
    <location>
        <begin position="1986"/>
        <end position="2005"/>
    </location>
</feature>
<feature type="compositionally biased region" description="Basic and acidic residues" evidence="1">
    <location>
        <begin position="75"/>
        <end position="94"/>
    </location>
</feature>
<feature type="region of interest" description="Disordered" evidence="1">
    <location>
        <begin position="1850"/>
        <end position="2403"/>
    </location>
</feature>
<feature type="compositionally biased region" description="Basic and acidic residues" evidence="1">
    <location>
        <begin position="2208"/>
        <end position="2221"/>
    </location>
</feature>
<name>A0A4V6QFJ3_9PEZI</name>
<feature type="compositionally biased region" description="Basic and acidic residues" evidence="1">
    <location>
        <begin position="33"/>
        <end position="45"/>
    </location>
</feature>
<feature type="compositionally biased region" description="Basic and acidic residues" evidence="1">
    <location>
        <begin position="985"/>
        <end position="1023"/>
    </location>
</feature>
<evidence type="ECO:0000313" key="3">
    <source>
        <dbReference type="Proteomes" id="UP000295604"/>
    </source>
</evidence>
<feature type="region of interest" description="Disordered" evidence="1">
    <location>
        <begin position="840"/>
        <end position="1383"/>
    </location>
</feature>
<feature type="compositionally biased region" description="Low complexity" evidence="1">
    <location>
        <begin position="2230"/>
        <end position="2252"/>
    </location>
</feature>
<feature type="compositionally biased region" description="Acidic residues" evidence="1">
    <location>
        <begin position="1476"/>
        <end position="1488"/>
    </location>
</feature>
<feature type="compositionally biased region" description="Polar residues" evidence="1">
    <location>
        <begin position="1369"/>
        <end position="1383"/>
    </location>
</feature>
<feature type="compositionally biased region" description="Pro residues" evidence="1">
    <location>
        <begin position="1690"/>
        <end position="1700"/>
    </location>
</feature>
<evidence type="ECO:0000256" key="1">
    <source>
        <dbReference type="SAM" id="MobiDB-lite"/>
    </source>
</evidence>
<feature type="compositionally biased region" description="Pro residues" evidence="1">
    <location>
        <begin position="1741"/>
        <end position="1750"/>
    </location>
</feature>
<proteinExistence type="predicted"/>
<feature type="compositionally biased region" description="Basic and acidic residues" evidence="1">
    <location>
        <begin position="194"/>
        <end position="207"/>
    </location>
</feature>
<gene>
    <name evidence="2" type="ORF">C8034_v007938</name>
</gene>
<feature type="compositionally biased region" description="Polar residues" evidence="1">
    <location>
        <begin position="1541"/>
        <end position="1558"/>
    </location>
</feature>
<sequence length="2715" mass="293637">MTARPDVATLVAQMNEALASIHETIEGLSKSASESDTKLDELEKKRDSTLAELQAAYEQEQAEIAAARQKELEEIAEQRRREDEEREARRRREDEELAALKAKQDEEKLQTFDATTHNVEDEMDNLMDGIEEEAAKNIAQGEAKLAELEEKRRELNRLIEEQMKSALPPVPTRKRARTIRKSGGTLSGQPSPLPREEVPAPEDKAAEGDDSQPPIQEPVAEKSVEEAANEKETWSSEEAPPTAEPVATEAEDIMREESVPDVPVAPEEANDDTIHEGPAAEENKAAVAAEEVAPQARENGPVEENAVVEEPTSDAAEAPAEEVPAAQEHVVAEQISAGDVFKTDDAVEQSPEAEDTDPEAHFNEVPASTQQHVSSEEDTREDLAPETEALTTQTEPDVEEQPEAAVEDPSDPTGDTHKATEEDGTTAREETTLEFSTRAVVEEPVPGESVPEEPVPEDVAGSISIEAEEMVQEVDVEEHQAAQEIEAQHSPDVISKLVDEESHSAEQATLEEPDVQEEPSEKEEVPVEEESPVQTETVKIEEQVAEAATIHDDAECIPDDAVQETRDAAGEEQPIPAENEPPRSREVDAEETPEAATTEPEHAQPDAASTSPSLAPEDGEPVQGAVEDASSGIDAGKDVQHAPQAEKPGHTEDSDSETRGEPHSHHESTLDEPTVTAAVFHEFDGTKDGQTDDAVEEAEAHETRAEVSEPPPNTQEEEGHLPTTTSKDPEDGDSEPRDSAYLDRQQVTRGVSDADEDDTTHGPSDAASDAPDAAVVAANLTQAVEADEEEAVTDLGATPSTFEEPRTLNVVEGLQEELKLEVDEGHVQGAEDAEDLAAEQLSVESDRCEHDDGSHMDDAAYLDSVDAEEASKSQDEEPSALQEPASLEPDGDFISMDTSTAQRDVENVASEPLEPTDDNHHSTGAEEAIEKPSSLEIATTDASEADEARLSEPAKLDEAPLARHDDEQHPHEMVPGDQDSGLSEAHPHPAVESDGYKVEEAAEEVKSPHVDRDETFDQADVHDMSYAGNEHQHDHDSPPSGYASTGVKFVPSDFEHPASYDEPEELSVITEHTEPATSTAGDTSGVATKADEYFPPESATHQVYEAPEADLASSYMTEDSGVAADEGEMGEAQHQDNSFMPAASTLGEAETSFSSSKQVHFAEEEGEGEGEGDDDDDTESSPVLSVREESDADEPADDYANNPFTRPAGVAYGDETHHKTTAYNPFAQPGAEETSGTSPRSPYNPFTTRRVSNASDTSNNPFTRNTSSAADSFLRSASAQGHRAPSPAADNFIRSSSALGYESDGPSRDVPSNPFARSTSFADESFLPTASTLGQPLEGGVDDSFNNPFARSATTSVGDDVFAPPKVMDSTQNNPFARSASSERSFLPTASTLGHVDASHNNPFAASIGSAVGGPLDERMFDQYGQGNMDETDDSDEEFEGFSPNTSGFVQASSPLSARYLAPTPLEPIQERYNSELEDMDSDSEEPESLTTSQQLPGPPQRAPPPMPSIAERHRREFDDSDEEDDHQSLDDFQPVHANPVLTSPQHRETQPSPSLRTHSSHGYHERHADDSSEEGDAFGLEGHGSSVPPSTTPPVPPRSQARHSQQQFEDSSDEEQEGWDSAFTPAQPVVVPTFQFDGASPPPSPPGASISLSQSRYREDDSEEENHDVLSSQAAQPFSVATSGYGTTPSPPPPPPPRAPSSQGFHHQDQADSSEDEIPFGISISQPGQFPISSASQYRTPPPPPPPPRRASSSQGQYRKEMEDSDDKGQDDWEPDAARLGQTHNLSTSQYGITPPPPPRAPSAQDRHGHELDDDSDSEDNEEEWIANTYGQTTDVTVSVDNQMVASSPMTVSPMENNPMRAASPFVTSPTLNNPMGAGSSPVAVSPMTMGSPSPMTPTTLVTPLSPMVQFQPTETLPMASVPASSSSSSSSNQELQSHPREEDGVESDDSWENINQRGETDDTTAQPTSPGFVAPMPQLRVDNYEQQWPNASNDQISTASTYLTPAGPGDFTDTESQEYATPLASAGFSASSRDTPAAMDSPRTLQTADVKEHQVDRSDAQEAPLSPSHPEDSDDDGDVVPAQAPALLTQFGATQPPQQLQDDEPALEQVIDSFQGDSDEEDDDGPRTTLLPDEHEAQYVSSRFGSSTWRDELRSPTLFGATRHSRSGSLREELRNSLHEDAETRQLSHLQTQQFHPEVHSQNVHSPEEAQFHGQEAFERQASPVFHQDSYAQQGGQDYDQDPYAQQQYDNHGQFSQQSYGQAQYSPDFEQAHHGQLSSLEAELQEADDYEDEDEQEDHHPADDQTPQGHDAEEIEQNTPHLALQTSEPTVDASPLVLQQESPATPARDAPSTPPQGTPSTPSRGLANSRHNPERPRTPPSQAVSEEDVDPSLFVPRDVTNVPWHARADSVPYSLRSQSTIDSMSSSPIHSALHADKHEPVIRDSWPASVHNMTRPRNDSTLTDRSLDDPFRYDGAAKGLRGPSGSVGSSSDSPPRNTGASPGGLISRMRGIFENGASKQEPASPVRSRPVSGVFHPVRRVKTGGSSSAGADADADADEPPRKGGFLNEAEDDRDAEYDELDERPRRKYKKDASGLRVPISAAAAAAAAAAVAEEMADGAGGPAEPSGESVCRLAWLFVEGWRQRLRKAGDGIERSRWEWEIDGTTSVCRHGRASSVTFELVMADARTRVPEELGARKKKHRKSVRWALDDVK</sequence>
<feature type="compositionally biased region" description="Acidic residues" evidence="1">
    <location>
        <begin position="396"/>
        <end position="410"/>
    </location>
</feature>
<feature type="compositionally biased region" description="Basic and acidic residues" evidence="1">
    <location>
        <begin position="844"/>
        <end position="858"/>
    </location>
</feature>
<feature type="compositionally biased region" description="Basic and acidic residues" evidence="1">
    <location>
        <begin position="1759"/>
        <end position="1772"/>
    </location>
</feature>
<feature type="compositionally biased region" description="Polar residues" evidence="1">
    <location>
        <begin position="1344"/>
        <end position="1357"/>
    </location>
</feature>
<feature type="compositionally biased region" description="Basic and acidic residues" evidence="1">
    <location>
        <begin position="946"/>
        <end position="974"/>
    </location>
</feature>
<dbReference type="Proteomes" id="UP000295604">
    <property type="component" value="Unassembled WGS sequence"/>
</dbReference>
<feature type="compositionally biased region" description="Polar residues" evidence="1">
    <location>
        <begin position="1443"/>
        <end position="1456"/>
    </location>
</feature>
<feature type="compositionally biased region" description="Low complexity" evidence="1">
    <location>
        <begin position="2485"/>
        <end position="2497"/>
    </location>
</feature>
<feature type="compositionally biased region" description="Polar residues" evidence="1">
    <location>
        <begin position="1670"/>
        <end position="1689"/>
    </location>
</feature>
<feature type="compositionally biased region" description="Low complexity" evidence="1">
    <location>
        <begin position="1887"/>
        <end position="1901"/>
    </location>
</feature>
<feature type="compositionally biased region" description="Low complexity" evidence="1">
    <location>
        <begin position="285"/>
        <end position="298"/>
    </location>
</feature>